<reference evidence="1 2" key="1">
    <citation type="submission" date="2023-03" db="EMBL/GenBank/DDBJ databases">
        <title>Paludisphaera mucosa sp. nov. a novel planctomycete from northern fen.</title>
        <authorList>
            <person name="Ivanova A."/>
        </authorList>
    </citation>
    <scope>NUCLEOTIDE SEQUENCE [LARGE SCALE GENOMIC DNA]</scope>
    <source>
        <strain evidence="1 2">Pla2</strain>
    </source>
</reference>
<name>A0ABT6F5K1_9BACT</name>
<dbReference type="EMBL" id="JARRAG010000001">
    <property type="protein sequence ID" value="MDG3002857.1"/>
    <property type="molecule type" value="Genomic_DNA"/>
</dbReference>
<proteinExistence type="predicted"/>
<keyword evidence="2" id="KW-1185">Reference proteome</keyword>
<organism evidence="1 2">
    <name type="scientific">Paludisphaera mucosa</name>
    <dbReference type="NCBI Taxonomy" id="3030827"/>
    <lineage>
        <taxon>Bacteria</taxon>
        <taxon>Pseudomonadati</taxon>
        <taxon>Planctomycetota</taxon>
        <taxon>Planctomycetia</taxon>
        <taxon>Isosphaerales</taxon>
        <taxon>Isosphaeraceae</taxon>
        <taxon>Paludisphaera</taxon>
    </lineage>
</organism>
<evidence type="ECO:0000313" key="1">
    <source>
        <dbReference type="EMBL" id="MDG3002857.1"/>
    </source>
</evidence>
<comment type="caution">
    <text evidence="1">The sequence shown here is derived from an EMBL/GenBank/DDBJ whole genome shotgun (WGS) entry which is preliminary data.</text>
</comment>
<sequence>MKTMSRAKILARDAAGARNALDACDRPKRWLQLVLAESLAAEARARLGWSLELDRYAECRASNLETWRPVDEMLTLSPPLGTR</sequence>
<dbReference type="RefSeq" id="WP_277859219.1">
    <property type="nucleotide sequence ID" value="NZ_JARRAG010000001.1"/>
</dbReference>
<gene>
    <name evidence="1" type="ORF">PZE19_03675</name>
</gene>
<protein>
    <submittedName>
        <fullName evidence="1">Uncharacterized protein</fullName>
    </submittedName>
</protein>
<dbReference type="Proteomes" id="UP001216907">
    <property type="component" value="Unassembled WGS sequence"/>
</dbReference>
<accession>A0ABT6F5K1</accession>
<evidence type="ECO:0000313" key="2">
    <source>
        <dbReference type="Proteomes" id="UP001216907"/>
    </source>
</evidence>